<feature type="domain" description="DNA2/NAM7 helicase-like C-terminal" evidence="3">
    <location>
        <begin position="1167"/>
        <end position="1359"/>
    </location>
</feature>
<dbReference type="InterPro" id="IPR047187">
    <property type="entry name" value="SF1_C_Upf1"/>
</dbReference>
<dbReference type="Proteomes" id="UP000248557">
    <property type="component" value="Unassembled WGS sequence"/>
</dbReference>
<dbReference type="SUPFAM" id="SSF52980">
    <property type="entry name" value="Restriction endonuclease-like"/>
    <property type="match status" value="1"/>
</dbReference>
<dbReference type="Pfam" id="PF13087">
    <property type="entry name" value="AAA_12"/>
    <property type="match status" value="1"/>
</dbReference>
<dbReference type="FunFam" id="3.40.960.10:FF:000002">
    <property type="entry name" value="DNA helicase related protein"/>
    <property type="match status" value="1"/>
</dbReference>
<dbReference type="FunFam" id="3.40.50.300:FF:002063">
    <property type="entry name" value="DNA helicase related protein"/>
    <property type="match status" value="1"/>
</dbReference>
<feature type="region of interest" description="Disordered" evidence="1">
    <location>
        <begin position="1538"/>
        <end position="1559"/>
    </location>
</feature>
<accession>A0A328Q8D2</accession>
<dbReference type="InterPro" id="IPR041677">
    <property type="entry name" value="DNA2/NAM7_AAA_11"/>
</dbReference>
<evidence type="ECO:0000259" key="2">
    <source>
        <dbReference type="Pfam" id="PF13086"/>
    </source>
</evidence>
<dbReference type="PANTHER" id="PTHR10887:SF530">
    <property type="entry name" value="SUPERFAMILY I DNA HELICASES"/>
    <property type="match status" value="1"/>
</dbReference>
<dbReference type="SUPFAM" id="SSF52540">
    <property type="entry name" value="P-loop containing nucleoside triphosphate hydrolases"/>
    <property type="match status" value="1"/>
</dbReference>
<dbReference type="InterPro" id="IPR025103">
    <property type="entry name" value="DUF4011"/>
</dbReference>
<dbReference type="GO" id="GO:0004386">
    <property type="term" value="F:helicase activity"/>
    <property type="evidence" value="ECO:0007669"/>
    <property type="project" value="InterPro"/>
</dbReference>
<feature type="region of interest" description="Disordered" evidence="1">
    <location>
        <begin position="102"/>
        <end position="121"/>
    </location>
</feature>
<dbReference type="CDD" id="cd18808">
    <property type="entry name" value="SF1_C_Upf1"/>
    <property type="match status" value="1"/>
</dbReference>
<evidence type="ECO:0008006" key="7">
    <source>
        <dbReference type="Google" id="ProtNLM"/>
    </source>
</evidence>
<dbReference type="InterPro" id="IPR041679">
    <property type="entry name" value="DNA2/NAM7-like_C"/>
</dbReference>
<dbReference type="Pfam" id="PF18741">
    <property type="entry name" value="MTES_1575"/>
    <property type="match status" value="1"/>
</dbReference>
<protein>
    <recommendedName>
        <fullName evidence="7">RAP domain-containing protein</fullName>
    </recommendedName>
</protein>
<feature type="compositionally biased region" description="Basic and acidic residues" evidence="1">
    <location>
        <begin position="102"/>
        <end position="119"/>
    </location>
</feature>
<dbReference type="RefSeq" id="WP_112149578.1">
    <property type="nucleotide sequence ID" value="NZ_NGJK01000057.1"/>
</dbReference>
<reference evidence="5 6" key="1">
    <citation type="submission" date="2017-05" db="EMBL/GenBank/DDBJ databases">
        <title>Host range expansion of the Methanosphaera genus to humans and monogastric animals involves recent and extensive reduction in genome content.</title>
        <authorList>
            <person name="Hoedt E.C."/>
            <person name="Volmer J.G."/>
            <person name="Parks D.H."/>
            <person name="Rosewarne C.P."/>
            <person name="Denman S.E."/>
            <person name="Mcsweeney C.S."/>
            <person name="O Cuiv P."/>
            <person name="Hugenholtz P."/>
            <person name="Tyson G.W."/>
            <person name="Morrison M."/>
        </authorList>
    </citation>
    <scope>NUCLEOTIDE SEQUENCE [LARGE SCALE GENOMIC DNA]</scope>
    <source>
        <strain evidence="5 6">PA5</strain>
    </source>
</reference>
<dbReference type="Pfam" id="PF13195">
    <property type="entry name" value="DUF4011"/>
    <property type="match status" value="1"/>
</dbReference>
<evidence type="ECO:0000259" key="3">
    <source>
        <dbReference type="Pfam" id="PF13087"/>
    </source>
</evidence>
<gene>
    <name evidence="5" type="ORF">CA615_04640</name>
</gene>
<dbReference type="InterPro" id="IPR027417">
    <property type="entry name" value="P-loop_NTPase"/>
</dbReference>
<evidence type="ECO:0000313" key="6">
    <source>
        <dbReference type="Proteomes" id="UP000248557"/>
    </source>
</evidence>
<sequence length="1762" mass="203933">MQETKTNEFNKIFDTSRKNLLDMGLRNNLLNFKEVKRTIPIIDEDIGELYNILIVDENSMEFLPKPKKDTNRNTYTLEDKSNRFNEEYVDSGEYVDLDKKDSHNKSIDTRNTHKTEKTHGLQSGTEDINIWQMPTNLDNIPEKYRDLYLQTNLTENELQKRLFSLMQYYKSSIQESGYNTLYLALGFLEWKQTDYEEATHKAPLILIPVEIERQSIDSPFSIKATGEEISLNLSLKHKLLDQGINLPSDMKVESKHDIYTYLNKVKEAIKSKPSWNVVRDKYLSTFNFKKFVMYNDLDLTNWSDNVGSGEIGRIFGLKEPDNFESFDTNTIDKQLNPIDVYNVVDADSSQIAVIEDAKKGHSLVVEGPPGTGKSQTIVNLIAELLANNQKILFVSEKKAALEVVEKRMEDIGLGTYCLGLYDNKTRNKQLLADISKTLTCDSVKMKSFDDYDKLQQIKILLNNYIEVIQSKYGNSDKTIYQLIGIYEEEYQNLEKQNQEIYKINLPPLKELSKKDWGDLLNKIDKIAQLYTLISPINTNPWKSTSIETLLPNDIDNIKIKTEKITNTIDILVENINNFSQKVGINNINSMTHIPEYIQTGTILLSNRNYLEDKDILEEVAIALEDYHGKYNFNINEYNINLSQIKEELSTLINNQKDIVISSDIFIQCDVIRLLDDFKQMKENIELSQIKKALNDNTIEDKFRKFKSGKDSFMKFLNKNYKNSKKELLSYYEVNVDDDVIIRDFEKLFSWNDTLISIRNKILPYTSFNNLTDEEIIYQLEQLLRNNDKLTQINTQVADIFNQSPFKSPDELEYHIDLLLNRERLEKFIEENNSLLDTYFTTWNGTNTNIIEFKDEYDTLTQFLTKQDFNLLKNINPEDIPNLKDIIQTIDYSYNIINEKYQFLDNILGFKDNLSKNILFNTDFENIKTEIQKLNSSISTINDWNQFNTYAKEYSNEYTHEFIELVKEDKIKSEAIQSLFTYTMVNNILEEAYTENETLQEFNDTLYENNIEKFKKLDKQTIDLNKYRVREKLDSKKPNMNASINPSSSLGILAREINKKRNFKPIRQLLTECKTIITDIKPCFLMSPLSIAQYLDTHEYESYFDYVIFDEASQVKVEDALGALLRGKHYVIMGDTKQLPPTSFFDVETNIESDDDIDIQDVESILHLCKSSLPSRMLKCHYRSRHQSLIAVSNMEFYNNELCIFPSPAKNSDELGLKFVYNKDSVYDRGGSSQNRIEARDVINYAINHFKKYGNSKSLGIGTFSTKQRDAISEELEAELKKHPELQKYFNEEGSDGFFIKNIENIQGDERDVILISIGYGYDNNHKLSLSFGPLNRDGGERRLNVLTTRAKEKCVVFCNFKSGDMKAKIKTTSPRGVQALSKYLYYAETGEFSTNYITDGDFDSPFEESVYNFLTDEGYIVSKQVGCAGYRIDLAIVNPKDSNNYVLGIECDGASYHSSASARDRDRLRQNMLEGLGWKFHRIWSTDWYYNRINAKNTLLEAIDKALIDVENETRADKLEVTDKTQYLDDNTKIEDTTQSLPEVSGDGVNTPSDTSTSKNTVTINTVEIPVEDSVDEHVEYVKCEDVKLNEDYVYYENSIVCYDFYSLDKNSVLEVIEDIISVESPICDEELYNRLKKVYNVKATKKFKATVDKIADSTKLMRSGIYHKDGFYLNPNVEICVRFREKPNIDYIYAQEVELAIKEVLSVNYSMGVDDLAKEVSLLFGFKSLSNKTKNSIFEVIQGLHFSDNSSLRIEDDVVSM</sequence>
<feature type="domain" description="DNA2/NAM7 helicase helicase" evidence="2">
    <location>
        <begin position="347"/>
        <end position="422"/>
    </location>
</feature>
<dbReference type="EMBL" id="NGJK01000057">
    <property type="protein sequence ID" value="RAP02980.1"/>
    <property type="molecule type" value="Genomic_DNA"/>
</dbReference>
<dbReference type="Gene3D" id="3.40.50.300">
    <property type="entry name" value="P-loop containing nucleotide triphosphate hydrolases"/>
    <property type="match status" value="3"/>
</dbReference>
<dbReference type="Pfam" id="PF13086">
    <property type="entry name" value="AAA_11"/>
    <property type="match status" value="2"/>
</dbReference>
<feature type="domain" description="Restriction endonuclease type II-like" evidence="4">
    <location>
        <begin position="1406"/>
        <end position="1503"/>
    </location>
</feature>
<dbReference type="InterPro" id="IPR011335">
    <property type="entry name" value="Restrct_endonuc-II-like"/>
</dbReference>
<dbReference type="PANTHER" id="PTHR10887">
    <property type="entry name" value="DNA2/NAM7 HELICASE FAMILY"/>
    <property type="match status" value="1"/>
</dbReference>
<organism evidence="5 6">
    <name type="scientific">Methanosphaera stadtmanae</name>
    <dbReference type="NCBI Taxonomy" id="2317"/>
    <lineage>
        <taxon>Archaea</taxon>
        <taxon>Methanobacteriati</taxon>
        <taxon>Methanobacteriota</taxon>
        <taxon>Methanomada group</taxon>
        <taxon>Methanobacteria</taxon>
        <taxon>Methanobacteriales</taxon>
        <taxon>Methanobacteriaceae</taxon>
        <taxon>Methanosphaera</taxon>
    </lineage>
</organism>
<evidence type="ECO:0000313" key="5">
    <source>
        <dbReference type="EMBL" id="RAP02980.1"/>
    </source>
</evidence>
<dbReference type="InterPro" id="IPR045055">
    <property type="entry name" value="DNA2/NAM7-like"/>
</dbReference>
<feature type="domain" description="DNA2/NAM7 helicase helicase" evidence="2">
    <location>
        <begin position="957"/>
        <end position="1142"/>
    </location>
</feature>
<name>A0A328Q8D2_9EURY</name>
<dbReference type="InterPro" id="IPR049468">
    <property type="entry name" value="Restrct_endonuc-II-like_dom"/>
</dbReference>
<proteinExistence type="predicted"/>
<evidence type="ECO:0000259" key="4">
    <source>
        <dbReference type="Pfam" id="PF18741"/>
    </source>
</evidence>
<evidence type="ECO:0000256" key="1">
    <source>
        <dbReference type="SAM" id="MobiDB-lite"/>
    </source>
</evidence>
<dbReference type="Gene3D" id="3.40.960.10">
    <property type="entry name" value="VSR Endonuclease"/>
    <property type="match status" value="1"/>
</dbReference>
<comment type="caution">
    <text evidence="5">The sequence shown here is derived from an EMBL/GenBank/DDBJ whole genome shotgun (WGS) entry which is preliminary data.</text>
</comment>